<protein>
    <recommendedName>
        <fullName evidence="3">Nucleotide pyrophosphohydrolase</fullName>
    </recommendedName>
</protein>
<keyword evidence="2" id="KW-1185">Reference proteome</keyword>
<name>A0AAW1HSN7_POPJA</name>
<proteinExistence type="predicted"/>
<accession>A0AAW1HSN7</accession>
<evidence type="ECO:0000313" key="1">
    <source>
        <dbReference type="EMBL" id="KAK9679488.1"/>
    </source>
</evidence>
<sequence>MGQITELVQEAHKTAVAHGWWEKEPEFGTLIALCHSELSESLEEYRDGRQPYQLYHEKNGRPEGIPVELADVVIRIFDMCGHYGIDLEGAILDKMRYNQWRDYKHGGKLI</sequence>
<comment type="caution">
    <text evidence="1">The sequence shown here is derived from an EMBL/GenBank/DDBJ whole genome shotgun (WGS) entry which is preliminary data.</text>
</comment>
<dbReference type="Gene3D" id="1.10.287.1080">
    <property type="entry name" value="MazG-like"/>
    <property type="match status" value="1"/>
</dbReference>
<dbReference type="Proteomes" id="UP001458880">
    <property type="component" value="Unassembled WGS sequence"/>
</dbReference>
<dbReference type="EMBL" id="JASPKY010001015">
    <property type="protein sequence ID" value="KAK9679488.1"/>
    <property type="molecule type" value="Genomic_DNA"/>
</dbReference>
<dbReference type="AlphaFoldDB" id="A0AAW1HSN7"/>
<dbReference type="SUPFAM" id="SSF101386">
    <property type="entry name" value="all-alpha NTP pyrophosphatases"/>
    <property type="match status" value="1"/>
</dbReference>
<dbReference type="CDD" id="cd11542">
    <property type="entry name" value="NTP-PPase_u5"/>
    <property type="match status" value="1"/>
</dbReference>
<gene>
    <name evidence="1" type="ORF">QE152_g39961</name>
</gene>
<evidence type="ECO:0008006" key="3">
    <source>
        <dbReference type="Google" id="ProtNLM"/>
    </source>
</evidence>
<organism evidence="1 2">
    <name type="scientific">Popillia japonica</name>
    <name type="common">Japanese beetle</name>
    <dbReference type="NCBI Taxonomy" id="7064"/>
    <lineage>
        <taxon>Eukaryota</taxon>
        <taxon>Metazoa</taxon>
        <taxon>Ecdysozoa</taxon>
        <taxon>Arthropoda</taxon>
        <taxon>Hexapoda</taxon>
        <taxon>Insecta</taxon>
        <taxon>Pterygota</taxon>
        <taxon>Neoptera</taxon>
        <taxon>Endopterygota</taxon>
        <taxon>Coleoptera</taxon>
        <taxon>Polyphaga</taxon>
        <taxon>Scarabaeiformia</taxon>
        <taxon>Scarabaeidae</taxon>
        <taxon>Rutelinae</taxon>
        <taxon>Popillia</taxon>
    </lineage>
</organism>
<evidence type="ECO:0000313" key="2">
    <source>
        <dbReference type="Proteomes" id="UP001458880"/>
    </source>
</evidence>
<reference evidence="1 2" key="1">
    <citation type="journal article" date="2024" name="BMC Genomics">
        <title>De novo assembly and annotation of Popillia japonica's genome with initial clues to its potential as an invasive pest.</title>
        <authorList>
            <person name="Cucini C."/>
            <person name="Boschi S."/>
            <person name="Funari R."/>
            <person name="Cardaioli E."/>
            <person name="Iannotti N."/>
            <person name="Marturano G."/>
            <person name="Paoli F."/>
            <person name="Bruttini M."/>
            <person name="Carapelli A."/>
            <person name="Frati F."/>
            <person name="Nardi F."/>
        </authorList>
    </citation>
    <scope>NUCLEOTIDE SEQUENCE [LARGE SCALE GENOMIC DNA]</scope>
    <source>
        <strain evidence="1">DMR45628</strain>
    </source>
</reference>